<organism evidence="6 7">
    <name type="scientific">Aspergillus nanangensis</name>
    <dbReference type="NCBI Taxonomy" id="2582783"/>
    <lineage>
        <taxon>Eukaryota</taxon>
        <taxon>Fungi</taxon>
        <taxon>Dikarya</taxon>
        <taxon>Ascomycota</taxon>
        <taxon>Pezizomycotina</taxon>
        <taxon>Eurotiomycetes</taxon>
        <taxon>Eurotiomycetidae</taxon>
        <taxon>Eurotiales</taxon>
        <taxon>Aspergillaceae</taxon>
        <taxon>Aspergillus</taxon>
        <taxon>Aspergillus subgen. Circumdati</taxon>
    </lineage>
</organism>
<accession>A0AAD4CFE7</accession>
<feature type="compositionally biased region" description="Basic residues" evidence="2">
    <location>
        <begin position="1335"/>
        <end position="1346"/>
    </location>
</feature>
<feature type="domain" description="DUF8206" evidence="5">
    <location>
        <begin position="911"/>
        <end position="991"/>
    </location>
</feature>
<dbReference type="Pfam" id="PF24676">
    <property type="entry name" value="DUF7656"/>
    <property type="match status" value="1"/>
</dbReference>
<dbReference type="InterPro" id="IPR058519">
    <property type="entry name" value="DUF8206"/>
</dbReference>
<dbReference type="Pfam" id="PF24674">
    <property type="entry name" value="MACPF_SNTX"/>
    <property type="match status" value="1"/>
</dbReference>
<evidence type="ECO:0000313" key="6">
    <source>
        <dbReference type="EMBL" id="KAF9884687.1"/>
    </source>
</evidence>
<feature type="region of interest" description="Disordered" evidence="2">
    <location>
        <begin position="1327"/>
        <end position="1356"/>
    </location>
</feature>
<evidence type="ECO:0008006" key="8">
    <source>
        <dbReference type="Google" id="ProtNLM"/>
    </source>
</evidence>
<dbReference type="InterPro" id="IPR056073">
    <property type="entry name" value="DUF7656"/>
</dbReference>
<gene>
    <name evidence="6" type="ORF">FE257_001316</name>
</gene>
<dbReference type="Pfam" id="PF26633">
    <property type="entry name" value="DUF8206"/>
    <property type="match status" value="1"/>
</dbReference>
<dbReference type="Gene3D" id="3.40.50.300">
    <property type="entry name" value="P-loop containing nucleotide triphosphate hydrolases"/>
    <property type="match status" value="1"/>
</dbReference>
<evidence type="ECO:0000259" key="5">
    <source>
        <dbReference type="Pfam" id="PF26633"/>
    </source>
</evidence>
<sequence length="1405" mass="158102">MNPIQRHSLGKTAAIGTLYDARQETFLAQSILAIDHPSEAIAVTDLNQANVEIVASDTYQDKLNKMGIGRELGASLLAGIAQPDGSAAYLSEPGHGIAGGHRGGIYTFTTRQEKFNFMGGDARVALNLDGLGASTATHVVTEVTWGSRVVLSASAGGMADEEWGDWGRRMEKLLQGAWCSSEATGGENGAQLDHLTRIKLFMDVPDGGNQAVTRLSEAIDYIQKLQHDEMNGNGGFGQPIMYTLLPIGFLVTLGATISGDMIAGQLSPECYERLITIVDRIGYVQQSLQSHNERIRQHLDLVSDNHRKIVENQINQARDIQLKLHNDFPPALAEIRSNRATSQSMTKIMDDADAAILSSKQLGDLVDKSHKKLTFLIKMKELGAICPHDPHDCPESLLGYYTHQHAIMYAFYFSKAAMDPVSPSWKDNIKLLEDILTRKESQRPILMVDCDTYNQPLTDAYITAYTHGTLVVEDLLDQNKELAEKALVQYDESLLEPTQEVPTYRKSVRIACPSPWCDTTKLEWVCNKCHEGVEFGSRDGYFYCDCGRVPYDTVEFNCQRKTHKSGYQVYGKRRLRDMLRSLPDPREVNILIMGETGVGKSTFVNAFINYLTFTSLDDGLKNPSLNWVIPCSFTTQVVDEDGRMRSKDVVIGQDTDEADGSWGQSATQKATVYPLYFKDTIIRLIDTPGIGDTRGVDQDKKNMANMLSVLRNYTDLHGILILLKPNNARLGVMFRFCVKELLTHLHTSAAHNMVFGFTNTRGSNYTPGDTFKPLEKLLSQYKRVISGLRQSNVYCFDSESFRYLAAKKNAIEMGNIDDYRRSWEHSAKEARRLLAHFQSLHPHHTQQTLSLNETRHLISQLTMPMQQISVAITDTIAKNSTQINDLRNAELTGKQLKARLQIHKTAIKANQLSKPKTVCAHKDCVEPYFDEGNQEQVLLRKNLCHNPCCLTNVPVGKVGTPELVGCYAFSQSKESCLVCKHHWREHEHILVEYEKQQETTTDPHVVRELAQNGDMIKAKERTLQRLAATIAELQQEHTAIQEAAAKFSLYLKHNSITHYNDETVEYMEHLIRDERTKVRTGQNRAQLDTLEASLDKYRQFMQTMEKGKDGTPGKQYQPLDEKGIAQLVRDLYSLPHYGQMLNDLAQVVGRAYEANFRERPYRISRKRYWRDDRDREREARSGLWPIIMKRKYSGRAVMPGSFPAGRAPTAGPSRRRSVKKEDGVGEEFWPMQDHQGAPEGVQSILAWDNSRSSAVNPFLDAAIPSSEPPPYSAQYSGPRVLDGQAGVMQTGLNVRPTEIVEKRGTWMRIKTGNHKPGVFRRIWTATPDRPEATNHHHHPKTNKKTAKLADRTRQSVAPTHFQAAIRPRSGGRRSYSVSLELGRSGPIDGNDSRNLRRHEILLVRG</sequence>
<evidence type="ECO:0000256" key="2">
    <source>
        <dbReference type="SAM" id="MobiDB-lite"/>
    </source>
</evidence>
<proteinExistence type="predicted"/>
<dbReference type="SUPFAM" id="SSF52540">
    <property type="entry name" value="P-loop containing nucleoside triphosphate hydrolases"/>
    <property type="match status" value="1"/>
</dbReference>
<feature type="domain" description="DUF7656" evidence="4">
    <location>
        <begin position="401"/>
        <end position="480"/>
    </location>
</feature>
<feature type="domain" description="SNTX MACPF/CDC-like" evidence="3">
    <location>
        <begin position="3"/>
        <end position="249"/>
    </location>
</feature>
<dbReference type="EMBL" id="VCAU01000114">
    <property type="protein sequence ID" value="KAF9884687.1"/>
    <property type="molecule type" value="Genomic_DNA"/>
</dbReference>
<evidence type="ECO:0000313" key="7">
    <source>
        <dbReference type="Proteomes" id="UP001194746"/>
    </source>
</evidence>
<evidence type="ECO:0000259" key="4">
    <source>
        <dbReference type="Pfam" id="PF24676"/>
    </source>
</evidence>
<evidence type="ECO:0000256" key="1">
    <source>
        <dbReference type="SAM" id="Coils"/>
    </source>
</evidence>
<keyword evidence="7" id="KW-1185">Reference proteome</keyword>
<evidence type="ECO:0000259" key="3">
    <source>
        <dbReference type="Pfam" id="PF24674"/>
    </source>
</evidence>
<dbReference type="InterPro" id="IPR027417">
    <property type="entry name" value="P-loop_NTPase"/>
</dbReference>
<feature type="coiled-coil region" evidence="1">
    <location>
        <begin position="1016"/>
        <end position="1043"/>
    </location>
</feature>
<protein>
    <recommendedName>
        <fullName evidence="8">G domain-containing protein</fullName>
    </recommendedName>
</protein>
<name>A0AAD4CFE7_ASPNN</name>
<dbReference type="PANTHER" id="PTHR32046:SF11">
    <property type="entry name" value="IMMUNE-ASSOCIATED NUCLEOTIDE-BINDING PROTEIN 10-LIKE"/>
    <property type="match status" value="1"/>
</dbReference>
<feature type="region of interest" description="Disordered" evidence="2">
    <location>
        <begin position="1200"/>
        <end position="1221"/>
    </location>
</feature>
<reference evidence="6" key="1">
    <citation type="journal article" date="2019" name="Beilstein J. Org. Chem.">
        <title>Nanangenines: drimane sesquiterpenoids as the dominant metabolite cohort of a novel Australian fungus, Aspergillus nanangensis.</title>
        <authorList>
            <person name="Lacey H.J."/>
            <person name="Gilchrist C.L.M."/>
            <person name="Crombie A."/>
            <person name="Kalaitzis J.A."/>
            <person name="Vuong D."/>
            <person name="Rutledge P.J."/>
            <person name="Turner P."/>
            <person name="Pitt J.I."/>
            <person name="Lacey E."/>
            <person name="Chooi Y.H."/>
            <person name="Piggott A.M."/>
        </authorList>
    </citation>
    <scope>NUCLEOTIDE SEQUENCE</scope>
    <source>
        <strain evidence="6">MST-FP2251</strain>
    </source>
</reference>
<dbReference type="Proteomes" id="UP001194746">
    <property type="component" value="Unassembled WGS sequence"/>
</dbReference>
<reference evidence="6" key="2">
    <citation type="submission" date="2020-02" db="EMBL/GenBank/DDBJ databases">
        <authorList>
            <person name="Gilchrist C.L.M."/>
            <person name="Chooi Y.-H."/>
        </authorList>
    </citation>
    <scope>NUCLEOTIDE SEQUENCE</scope>
    <source>
        <strain evidence="6">MST-FP2251</strain>
    </source>
</reference>
<dbReference type="InterPro" id="IPR025662">
    <property type="entry name" value="Sigma_54_int_dom_ATP-bd_1"/>
</dbReference>
<dbReference type="CDD" id="cd00882">
    <property type="entry name" value="Ras_like_GTPase"/>
    <property type="match status" value="1"/>
</dbReference>
<dbReference type="InterPro" id="IPR056072">
    <property type="entry name" value="SNTX_MACPF/CDC-like_dom"/>
</dbReference>
<comment type="caution">
    <text evidence="6">The sequence shown here is derived from an EMBL/GenBank/DDBJ whole genome shotgun (WGS) entry which is preliminary data.</text>
</comment>
<dbReference type="PANTHER" id="PTHR32046">
    <property type="entry name" value="G DOMAIN-CONTAINING PROTEIN"/>
    <property type="match status" value="1"/>
</dbReference>
<dbReference type="PROSITE" id="PS00675">
    <property type="entry name" value="SIGMA54_INTERACT_1"/>
    <property type="match status" value="1"/>
</dbReference>
<keyword evidence="1" id="KW-0175">Coiled coil</keyword>